<accession>A0A1X1FGU0</accession>
<dbReference type="RefSeq" id="WP_084989175.1">
    <property type="nucleotide sequence ID" value="NZ_MSAV01000008.1"/>
</dbReference>
<gene>
    <name evidence="1" type="ORF">FAM23169_00605</name>
</gene>
<keyword evidence="2" id="KW-1185">Reference proteome</keyword>
<protein>
    <submittedName>
        <fullName evidence="1">Uncharacterized protein</fullName>
    </submittedName>
</protein>
<reference evidence="1 2" key="1">
    <citation type="journal article" date="2017" name="Front. Microbiol.">
        <title>The Histidine Decarboxylase Gene Cluster of Lactobacillus parabuchneri Was Gained by Horizontal Gene Transfer and Is Mobile within the Species.</title>
        <authorList>
            <person name="Wuthrich D."/>
            <person name="Berthoud H."/>
            <person name="Wechsler D."/>
            <person name="Eugster E."/>
            <person name="Irmler S."/>
            <person name="Bruggmann R."/>
        </authorList>
    </citation>
    <scope>NUCLEOTIDE SEQUENCE [LARGE SCALE GENOMIC DNA]</scope>
    <source>
        <strain evidence="1 2">FAM23169</strain>
    </source>
</reference>
<sequence length="63" mass="7244">MGKSPQQEVFKKINQAKTDELKKVLLNLSALHPQMAQMILAVFNNQPVDLEVKTDEQDQYDFP</sequence>
<comment type="caution">
    <text evidence="1">The sequence shown here is derived from an EMBL/GenBank/DDBJ whole genome shotgun (WGS) entry which is preliminary data.</text>
</comment>
<proteinExistence type="predicted"/>
<dbReference type="Proteomes" id="UP000193009">
    <property type="component" value="Unassembled WGS sequence"/>
</dbReference>
<evidence type="ECO:0000313" key="2">
    <source>
        <dbReference type="Proteomes" id="UP000193009"/>
    </source>
</evidence>
<organism evidence="1 2">
    <name type="scientific">Lentilactobacillus parabuchneri</name>
    <dbReference type="NCBI Taxonomy" id="152331"/>
    <lineage>
        <taxon>Bacteria</taxon>
        <taxon>Bacillati</taxon>
        <taxon>Bacillota</taxon>
        <taxon>Bacilli</taxon>
        <taxon>Lactobacillales</taxon>
        <taxon>Lactobacillaceae</taxon>
        <taxon>Lentilactobacillus</taxon>
    </lineage>
</organism>
<dbReference type="AlphaFoldDB" id="A0A1X1FGU0"/>
<dbReference type="EMBL" id="MSBD01000012">
    <property type="protein sequence ID" value="ORN30475.1"/>
    <property type="molecule type" value="Genomic_DNA"/>
</dbReference>
<evidence type="ECO:0000313" key="1">
    <source>
        <dbReference type="EMBL" id="ORN30475.1"/>
    </source>
</evidence>
<name>A0A1X1FGU0_9LACO</name>